<keyword evidence="4" id="KW-0479">Metal-binding</keyword>
<reference evidence="13" key="2">
    <citation type="journal article" date="2024" name="Antonie Van Leeuwenhoek">
        <title>Roseihalotalea indica gen. nov., sp. nov., a halophilic Bacteroidetes from mesopelagic Southwest Indian Ocean with higher carbohydrate metabolic potential.</title>
        <authorList>
            <person name="Chen B."/>
            <person name="Zhang M."/>
            <person name="Lin D."/>
            <person name="Ye J."/>
            <person name="Tang K."/>
        </authorList>
    </citation>
    <scope>NUCLEOTIDE SEQUENCE</scope>
    <source>
        <strain evidence="13">TK19036</strain>
    </source>
</reference>
<dbReference type="GO" id="GO:0046872">
    <property type="term" value="F:metal ion binding"/>
    <property type="evidence" value="ECO:0007669"/>
    <property type="project" value="UniProtKB-KW"/>
</dbReference>
<feature type="transmembrane region" description="Helical" evidence="12">
    <location>
        <begin position="264"/>
        <end position="284"/>
    </location>
</feature>
<keyword evidence="5 12" id="KW-1133">Transmembrane helix</keyword>
<sequence>MNLTLNRKATLFQKLSIVTLLSVYLLILVGGIVRSTGSGMGCPDWPKCFDRWVPPTDISQLPDNYKEVYAQQRAEKNERLVNYLEVLNFTDLAYRIKNDESILEEADFNAGKTWTEYVNRLIGAIIGLLIFATFIASLRYRKSDPLVTVLAFISVITVGFQGWIGSIVVSTNLLSGMITFHMLLALLLVCLLIYIVFRTQTSSYHKEESISFQLNGLVLLLLVVTLAQIVIGTQVRESVNEVANALGESQRGEWVDALGSVFTLHRAISFLVLAAHVITFFMIYQRFGRSGNLTQWGLVLVIVIGLEILSGGIMAFFGLPRFAQPIHLLLATVAFGIQFYLLLLLNRPLLLPKHLSSETQEYASY</sequence>
<dbReference type="Pfam" id="PF02628">
    <property type="entry name" value="COX15-CtaA"/>
    <property type="match status" value="2"/>
</dbReference>
<protein>
    <submittedName>
        <fullName evidence="13">COX15/CtaA family protein</fullName>
    </submittedName>
</protein>
<evidence type="ECO:0000256" key="1">
    <source>
        <dbReference type="ARBA" id="ARBA00004141"/>
    </source>
</evidence>
<comment type="pathway">
    <text evidence="11">Porphyrin-containing compound metabolism.</text>
</comment>
<evidence type="ECO:0000256" key="5">
    <source>
        <dbReference type="ARBA" id="ARBA00022989"/>
    </source>
</evidence>
<feature type="transmembrane region" description="Helical" evidence="12">
    <location>
        <begin position="209"/>
        <end position="231"/>
    </location>
</feature>
<proteinExistence type="predicted"/>
<dbReference type="AlphaFoldDB" id="A0AA49JGC1"/>
<dbReference type="GO" id="GO:0006784">
    <property type="term" value="P:heme A biosynthetic process"/>
    <property type="evidence" value="ECO:0007669"/>
    <property type="project" value="InterPro"/>
</dbReference>
<keyword evidence="10" id="KW-1015">Disulfide bond</keyword>
<feature type="transmembrane region" description="Helical" evidence="12">
    <location>
        <begin position="117"/>
        <end position="138"/>
    </location>
</feature>
<evidence type="ECO:0000256" key="10">
    <source>
        <dbReference type="ARBA" id="ARBA00023157"/>
    </source>
</evidence>
<evidence type="ECO:0000256" key="4">
    <source>
        <dbReference type="ARBA" id="ARBA00022723"/>
    </source>
</evidence>
<keyword evidence="8" id="KW-0350">Heme biosynthesis</keyword>
<evidence type="ECO:0000256" key="11">
    <source>
        <dbReference type="ARBA" id="ARBA00023444"/>
    </source>
</evidence>
<dbReference type="GO" id="GO:0016020">
    <property type="term" value="C:membrane"/>
    <property type="evidence" value="ECO:0007669"/>
    <property type="project" value="UniProtKB-SubCell"/>
</dbReference>
<feature type="transmembrane region" description="Helical" evidence="12">
    <location>
        <begin position="12"/>
        <end position="33"/>
    </location>
</feature>
<evidence type="ECO:0000256" key="9">
    <source>
        <dbReference type="ARBA" id="ARBA00023136"/>
    </source>
</evidence>
<keyword evidence="3 12" id="KW-0812">Transmembrane</keyword>
<dbReference type="PANTHER" id="PTHR35457:SF1">
    <property type="entry name" value="HEME A SYNTHASE"/>
    <property type="match status" value="1"/>
</dbReference>
<evidence type="ECO:0000256" key="7">
    <source>
        <dbReference type="ARBA" id="ARBA00023004"/>
    </source>
</evidence>
<keyword evidence="7" id="KW-0408">Iron</keyword>
<feature type="transmembrane region" description="Helical" evidence="12">
    <location>
        <begin position="325"/>
        <end position="345"/>
    </location>
</feature>
<feature type="transmembrane region" description="Helical" evidence="12">
    <location>
        <begin position="145"/>
        <end position="164"/>
    </location>
</feature>
<feature type="transmembrane region" description="Helical" evidence="12">
    <location>
        <begin position="296"/>
        <end position="319"/>
    </location>
</feature>
<evidence type="ECO:0000256" key="8">
    <source>
        <dbReference type="ARBA" id="ARBA00023133"/>
    </source>
</evidence>
<keyword evidence="2" id="KW-1003">Cell membrane</keyword>
<gene>
    <name evidence="13" type="ORF">K4G66_31650</name>
</gene>
<dbReference type="InterPro" id="IPR003780">
    <property type="entry name" value="COX15/CtaA_fam"/>
</dbReference>
<name>A0AA49JGC1_9BACT</name>
<dbReference type="EMBL" id="CP120682">
    <property type="protein sequence ID" value="WKN36924.1"/>
    <property type="molecule type" value="Genomic_DNA"/>
</dbReference>
<evidence type="ECO:0000256" key="2">
    <source>
        <dbReference type="ARBA" id="ARBA00022475"/>
    </source>
</evidence>
<evidence type="ECO:0000313" key="13">
    <source>
        <dbReference type="EMBL" id="WKN36924.1"/>
    </source>
</evidence>
<dbReference type="PANTHER" id="PTHR35457">
    <property type="entry name" value="HEME A SYNTHASE"/>
    <property type="match status" value="1"/>
</dbReference>
<keyword evidence="6" id="KW-0560">Oxidoreductase</keyword>
<evidence type="ECO:0000256" key="6">
    <source>
        <dbReference type="ARBA" id="ARBA00023002"/>
    </source>
</evidence>
<keyword evidence="9 12" id="KW-0472">Membrane</keyword>
<feature type="transmembrane region" description="Helical" evidence="12">
    <location>
        <begin position="176"/>
        <end position="197"/>
    </location>
</feature>
<evidence type="ECO:0000256" key="12">
    <source>
        <dbReference type="SAM" id="Phobius"/>
    </source>
</evidence>
<comment type="subcellular location">
    <subcellularLocation>
        <location evidence="1">Membrane</location>
        <topology evidence="1">Multi-pass membrane protein</topology>
    </subcellularLocation>
</comment>
<accession>A0AA49JGC1</accession>
<dbReference type="GO" id="GO:0016491">
    <property type="term" value="F:oxidoreductase activity"/>
    <property type="evidence" value="ECO:0007669"/>
    <property type="project" value="UniProtKB-KW"/>
</dbReference>
<dbReference type="InterPro" id="IPR050450">
    <property type="entry name" value="COX15/CtaA_HemeA_synthase"/>
</dbReference>
<reference evidence="13" key="1">
    <citation type="journal article" date="2023" name="Comput. Struct. Biotechnol. J.">
        <title>Discovery of a novel marine Bacteroidetes with a rich repertoire of carbohydrate-active enzymes.</title>
        <authorList>
            <person name="Chen B."/>
            <person name="Liu G."/>
            <person name="Chen Q."/>
            <person name="Wang H."/>
            <person name="Liu L."/>
            <person name="Tang K."/>
        </authorList>
    </citation>
    <scope>NUCLEOTIDE SEQUENCE</scope>
    <source>
        <strain evidence="13">TK19036</strain>
    </source>
</reference>
<organism evidence="13">
    <name type="scientific">Roseihalotalea indica</name>
    <dbReference type="NCBI Taxonomy" id="2867963"/>
    <lineage>
        <taxon>Bacteria</taxon>
        <taxon>Pseudomonadati</taxon>
        <taxon>Bacteroidota</taxon>
        <taxon>Cytophagia</taxon>
        <taxon>Cytophagales</taxon>
        <taxon>Catalimonadaceae</taxon>
        <taxon>Roseihalotalea</taxon>
    </lineage>
</organism>
<evidence type="ECO:0000256" key="3">
    <source>
        <dbReference type="ARBA" id="ARBA00022692"/>
    </source>
</evidence>